<organism evidence="3 4">
    <name type="scientific">Carpediemonas membranifera</name>
    <dbReference type="NCBI Taxonomy" id="201153"/>
    <lineage>
        <taxon>Eukaryota</taxon>
        <taxon>Metamonada</taxon>
        <taxon>Carpediemonas-like organisms</taxon>
        <taxon>Carpediemonas</taxon>
    </lineage>
</organism>
<gene>
    <name evidence="3" type="ORF">J8273_7382</name>
</gene>
<sequence length="121" mass="13942">MADFRSPPSKHIHNVRARENTPQSLKDGIRRRMRAKASLERENFMETLRTTSIQDVISSLAQQEKSGLAESEHDIDLDQQALEELAQELFAMQEAYEQELVQRMEADMDEELAYLAAQYDG</sequence>
<evidence type="ECO:0000313" key="4">
    <source>
        <dbReference type="Proteomes" id="UP000717585"/>
    </source>
</evidence>
<dbReference type="AlphaFoldDB" id="A0A8J6AQJ5"/>
<reference evidence="3" key="1">
    <citation type="submission" date="2021-05" db="EMBL/GenBank/DDBJ databases">
        <title>A free-living protist that lacks canonical eukaryotic 1 DNA replication and segregation systems.</title>
        <authorList>
            <person name="Salas-Leiva D.E."/>
            <person name="Tromer E.C."/>
            <person name="Curtis B.A."/>
            <person name="Jerlstrom-Hultqvist J."/>
            <person name="Kolisko M."/>
            <person name="Yi Z."/>
            <person name="Salas-Leiva J.S."/>
            <person name="Gallot-Lavallee L."/>
            <person name="Kops G.J.P.L."/>
            <person name="Archibald J.M."/>
            <person name="Simpson A.G.B."/>
            <person name="Roger A.J."/>
        </authorList>
    </citation>
    <scope>NUCLEOTIDE SEQUENCE</scope>
    <source>
        <strain evidence="3">BICM</strain>
    </source>
</reference>
<comment type="caution">
    <text evidence="3">The sequence shown here is derived from an EMBL/GenBank/DDBJ whole genome shotgun (WGS) entry which is preliminary data.</text>
</comment>
<feature type="region of interest" description="Disordered" evidence="2">
    <location>
        <begin position="1"/>
        <end position="29"/>
    </location>
</feature>
<dbReference type="EMBL" id="JAHDYR010000062">
    <property type="protein sequence ID" value="KAG9391108.1"/>
    <property type="molecule type" value="Genomic_DNA"/>
</dbReference>
<keyword evidence="1" id="KW-0175">Coiled coil</keyword>
<accession>A0A8J6AQJ5</accession>
<protein>
    <submittedName>
        <fullName evidence="3">Uncharacterized protein</fullName>
    </submittedName>
</protein>
<proteinExistence type="predicted"/>
<evidence type="ECO:0000313" key="3">
    <source>
        <dbReference type="EMBL" id="KAG9391108.1"/>
    </source>
</evidence>
<name>A0A8J6AQJ5_9EUKA</name>
<feature type="coiled-coil region" evidence="1">
    <location>
        <begin position="68"/>
        <end position="102"/>
    </location>
</feature>
<keyword evidence="4" id="KW-1185">Reference proteome</keyword>
<evidence type="ECO:0000256" key="1">
    <source>
        <dbReference type="SAM" id="Coils"/>
    </source>
</evidence>
<evidence type="ECO:0000256" key="2">
    <source>
        <dbReference type="SAM" id="MobiDB-lite"/>
    </source>
</evidence>
<dbReference type="Proteomes" id="UP000717585">
    <property type="component" value="Unassembled WGS sequence"/>
</dbReference>